<dbReference type="PANTHER" id="PTHR45339:SF1">
    <property type="entry name" value="HYBRID SIGNAL TRANSDUCTION HISTIDINE KINASE J"/>
    <property type="match status" value="1"/>
</dbReference>
<proteinExistence type="predicted"/>
<protein>
    <recommendedName>
        <fullName evidence="5">Response regulatory domain-containing protein</fullName>
    </recommendedName>
</protein>
<keyword evidence="1 3" id="KW-0597">Phosphoprotein</keyword>
<evidence type="ECO:0000259" key="5">
    <source>
        <dbReference type="PROSITE" id="PS50110"/>
    </source>
</evidence>
<evidence type="ECO:0000256" key="2">
    <source>
        <dbReference type="ARBA" id="ARBA00023012"/>
    </source>
</evidence>
<dbReference type="Gene3D" id="3.40.50.2300">
    <property type="match status" value="1"/>
</dbReference>
<dbReference type="EMBL" id="CP042906">
    <property type="protein sequence ID" value="QEX16324.1"/>
    <property type="molecule type" value="Genomic_DNA"/>
</dbReference>
<dbReference type="PROSITE" id="PS50110">
    <property type="entry name" value="RESPONSE_REGULATORY"/>
    <property type="match status" value="1"/>
</dbReference>
<dbReference type="GO" id="GO:0000160">
    <property type="term" value="P:phosphorelay signal transduction system"/>
    <property type="evidence" value="ECO:0007669"/>
    <property type="project" value="UniProtKB-KW"/>
</dbReference>
<name>A0A5J6MFP3_9PROT</name>
<feature type="modified residue" description="4-aspartylphosphate" evidence="3">
    <location>
        <position position="98"/>
    </location>
</feature>
<evidence type="ECO:0000313" key="6">
    <source>
        <dbReference type="EMBL" id="QEX16324.1"/>
    </source>
</evidence>
<dbReference type="CDD" id="cd17548">
    <property type="entry name" value="REC_DivK-like"/>
    <property type="match status" value="1"/>
</dbReference>
<accession>A0A5J6MFP3</accession>
<dbReference type="InterPro" id="IPR011006">
    <property type="entry name" value="CheY-like_superfamily"/>
</dbReference>
<reference evidence="6 7" key="1">
    <citation type="submission" date="2019-08" db="EMBL/GenBank/DDBJ databases">
        <title>Hyperibacter terrae gen. nov., sp. nov. and Hyperibacter viscosus sp. nov., two new members in the family Rhodospirillaceae isolated from the rhizosphere of Hypericum perforatum.</title>
        <authorList>
            <person name="Noviana Z."/>
        </authorList>
    </citation>
    <scope>NUCLEOTIDE SEQUENCE [LARGE SCALE GENOMIC DNA]</scope>
    <source>
        <strain evidence="6 7">R5913</strain>
    </source>
</reference>
<feature type="region of interest" description="Disordered" evidence="4">
    <location>
        <begin position="1"/>
        <end position="43"/>
    </location>
</feature>
<dbReference type="AlphaFoldDB" id="A0A5J6MFP3"/>
<sequence length="166" mass="18215">MGTSVTGSRQGWSPAFALTPAGASGGGMNDTIREFPSADVPRRSGDGKTVLIVEDNELNMKLFHDLMEAHGYNILQTRDGMEALKLARQHRPDLILMDIQLPEVSGLEVTKWIKEDDDLRAIPVIAVTAFAMKGDEEKILQGGCEAYIAKPISVAQFLSTVERFLR</sequence>
<evidence type="ECO:0000256" key="4">
    <source>
        <dbReference type="SAM" id="MobiDB-lite"/>
    </source>
</evidence>
<dbReference type="SUPFAM" id="SSF52172">
    <property type="entry name" value="CheY-like"/>
    <property type="match status" value="1"/>
</dbReference>
<dbReference type="PANTHER" id="PTHR45339">
    <property type="entry name" value="HYBRID SIGNAL TRANSDUCTION HISTIDINE KINASE J"/>
    <property type="match status" value="1"/>
</dbReference>
<gene>
    <name evidence="6" type="ORF">FRZ44_16170</name>
</gene>
<evidence type="ECO:0000313" key="7">
    <source>
        <dbReference type="Proteomes" id="UP000326202"/>
    </source>
</evidence>
<dbReference type="SMART" id="SM00448">
    <property type="entry name" value="REC"/>
    <property type="match status" value="1"/>
</dbReference>
<feature type="compositionally biased region" description="Polar residues" evidence="4">
    <location>
        <begin position="1"/>
        <end position="11"/>
    </location>
</feature>
<dbReference type="Pfam" id="PF00072">
    <property type="entry name" value="Response_reg"/>
    <property type="match status" value="1"/>
</dbReference>
<evidence type="ECO:0000256" key="1">
    <source>
        <dbReference type="ARBA" id="ARBA00022553"/>
    </source>
</evidence>
<dbReference type="Proteomes" id="UP000326202">
    <property type="component" value="Chromosome"/>
</dbReference>
<evidence type="ECO:0000256" key="3">
    <source>
        <dbReference type="PROSITE-ProRule" id="PRU00169"/>
    </source>
</evidence>
<feature type="domain" description="Response regulatory" evidence="5">
    <location>
        <begin position="49"/>
        <end position="165"/>
    </location>
</feature>
<dbReference type="InterPro" id="IPR001789">
    <property type="entry name" value="Sig_transdc_resp-reg_receiver"/>
</dbReference>
<keyword evidence="7" id="KW-1185">Reference proteome</keyword>
<keyword evidence="2" id="KW-0902">Two-component regulatory system</keyword>
<organism evidence="6 7">
    <name type="scientific">Hypericibacter terrae</name>
    <dbReference type="NCBI Taxonomy" id="2602015"/>
    <lineage>
        <taxon>Bacteria</taxon>
        <taxon>Pseudomonadati</taxon>
        <taxon>Pseudomonadota</taxon>
        <taxon>Alphaproteobacteria</taxon>
        <taxon>Rhodospirillales</taxon>
        <taxon>Dongiaceae</taxon>
        <taxon>Hypericibacter</taxon>
    </lineage>
</organism>
<dbReference type="KEGG" id="htq:FRZ44_16170"/>